<evidence type="ECO:0000313" key="3">
    <source>
        <dbReference type="EMBL" id="CAK8997733.1"/>
    </source>
</evidence>
<keyword evidence="4" id="KW-1185">Reference proteome</keyword>
<accession>A0ABP0I706</accession>
<proteinExistence type="predicted"/>
<protein>
    <submittedName>
        <fullName evidence="2">Cell division control protein 2-like 3</fullName>
    </submittedName>
</protein>
<gene>
    <name evidence="2" type="ORF">SCF082_LOCUS5333</name>
    <name evidence="3" type="ORF">SCF082_LOCUS5334</name>
</gene>
<dbReference type="Proteomes" id="UP001642464">
    <property type="component" value="Unassembled WGS sequence"/>
</dbReference>
<evidence type="ECO:0000313" key="2">
    <source>
        <dbReference type="EMBL" id="CAK8997731.1"/>
    </source>
</evidence>
<comment type="caution">
    <text evidence="2">The sequence shown here is derived from an EMBL/GenBank/DDBJ whole genome shotgun (WGS) entry which is preliminary data.</text>
</comment>
<reference evidence="2 4" key="1">
    <citation type="submission" date="2024-02" db="EMBL/GenBank/DDBJ databases">
        <authorList>
            <person name="Chen Y."/>
            <person name="Shah S."/>
            <person name="Dougan E. K."/>
            <person name="Thang M."/>
            <person name="Chan C."/>
        </authorList>
    </citation>
    <scope>NUCLEOTIDE SEQUENCE [LARGE SCALE GENOMIC DNA]</scope>
</reference>
<evidence type="ECO:0000256" key="1">
    <source>
        <dbReference type="SAM" id="MobiDB-lite"/>
    </source>
</evidence>
<sequence>MVSRLAALFRHQSSKRAKPVHKDAPTKAVSGKAKPNKKRAKAASKDREEPKSTQALWRKFGRKWQAGPGSVVLPQQDAADRLPKKHVWLQFRSGMGCSVRAWFAERAQPEKPKDRQRRFCTKWSQFRVSSISSMQSCTIRAHAESLVHKMAWKAFCNKQLLHSIVQEPLEDSYLQKGGVPQVADWLRLWKALRSTNLSLRGLEQLSFTDSFAACDRTECKGISREAYKQMVAVFVDVLREEKREALRKAVAVCISTDDKSPWRDVSYQACLQDGSVCRGVVRVVFTNDDLDKDKVESDKSVAMAESIVSAWTDLCTPRGGTLDRELLQHILSITFAWSSDRCPAAMKAARALRQHCPRLCFINKDPCHVIRTVTSLVESSFGKAEEVLFNDKTSVVPTITNSAEWSLEEFNISTFFKRKSKFLWLEKLVLEKPEFSGAMKVAVRHFQWAKTRWESSAGPRRRLCHLLIPTALLLAVAASDARASPEEQKRLVSRLDALRPQLWLELGIAADWREEFISLIRRLEPEGYDPACLEADVREWFRRQTQLFQDGRILDELPDEEGSEQSCTFHVVRNAMQCPPLYVGGRVFHMWSKERGDKQVFQGVLQNMSNLVEAAKARVDSELLNTMQTDWQVFSLRSWTRSRNQSVEEQRTFDSVLRHRLGRLLRSLALSVRDGTEQFFRVAPILAEKFEEKMDNRVLWRRVFEEATVRTAGDVSVLRRWG</sequence>
<dbReference type="EMBL" id="CAXAMM010002889">
    <property type="protein sequence ID" value="CAK8997733.1"/>
    <property type="molecule type" value="Genomic_DNA"/>
</dbReference>
<name>A0ABP0I706_9DINO</name>
<dbReference type="EMBL" id="CAXAMM010002887">
    <property type="protein sequence ID" value="CAK8997731.1"/>
    <property type="molecule type" value="Genomic_DNA"/>
</dbReference>
<evidence type="ECO:0000313" key="4">
    <source>
        <dbReference type="Proteomes" id="UP001642464"/>
    </source>
</evidence>
<organism evidence="2 4">
    <name type="scientific">Durusdinium trenchii</name>
    <dbReference type="NCBI Taxonomy" id="1381693"/>
    <lineage>
        <taxon>Eukaryota</taxon>
        <taxon>Sar</taxon>
        <taxon>Alveolata</taxon>
        <taxon>Dinophyceae</taxon>
        <taxon>Suessiales</taxon>
        <taxon>Symbiodiniaceae</taxon>
        <taxon>Durusdinium</taxon>
    </lineage>
</organism>
<feature type="region of interest" description="Disordered" evidence="1">
    <location>
        <begin position="8"/>
        <end position="54"/>
    </location>
</feature>